<protein>
    <submittedName>
        <fullName evidence="1">Uncharacterized protein</fullName>
    </submittedName>
</protein>
<comment type="caution">
    <text evidence="1">The sequence shown here is derived from an EMBL/GenBank/DDBJ whole genome shotgun (WGS) entry which is preliminary data.</text>
</comment>
<proteinExistence type="predicted"/>
<organism evidence="1 2">
    <name type="scientific">Metabacillus malikii</name>
    <dbReference type="NCBI Taxonomy" id="1504265"/>
    <lineage>
        <taxon>Bacteria</taxon>
        <taxon>Bacillati</taxon>
        <taxon>Bacillota</taxon>
        <taxon>Bacilli</taxon>
        <taxon>Bacillales</taxon>
        <taxon>Bacillaceae</taxon>
        <taxon>Metabacillus</taxon>
    </lineage>
</organism>
<evidence type="ECO:0000313" key="2">
    <source>
        <dbReference type="Proteomes" id="UP001234495"/>
    </source>
</evidence>
<sequence>MKLTVNWRDFGIIRETWSFREGILRWDAGKTIVQTGSSRLCKKEIR</sequence>
<accession>A0ABT9ZE42</accession>
<keyword evidence="2" id="KW-1185">Reference proteome</keyword>
<name>A0ABT9ZE42_9BACI</name>
<reference evidence="1 2" key="1">
    <citation type="submission" date="2023-07" db="EMBL/GenBank/DDBJ databases">
        <title>Genomic Encyclopedia of Type Strains, Phase IV (KMG-IV): sequencing the most valuable type-strain genomes for metagenomic binning, comparative biology and taxonomic classification.</title>
        <authorList>
            <person name="Goeker M."/>
        </authorList>
    </citation>
    <scope>NUCLEOTIDE SEQUENCE [LARGE SCALE GENOMIC DNA]</scope>
    <source>
        <strain evidence="1 2">DSM 29005</strain>
    </source>
</reference>
<dbReference type="EMBL" id="JAUSUD010000002">
    <property type="protein sequence ID" value="MDQ0229520.1"/>
    <property type="molecule type" value="Genomic_DNA"/>
</dbReference>
<evidence type="ECO:0000313" key="1">
    <source>
        <dbReference type="EMBL" id="MDQ0229520.1"/>
    </source>
</evidence>
<dbReference type="Proteomes" id="UP001234495">
    <property type="component" value="Unassembled WGS sequence"/>
</dbReference>
<gene>
    <name evidence="1" type="ORF">J2S19_000771</name>
</gene>